<dbReference type="InterPro" id="IPR010179">
    <property type="entry name" value="CRISPR-assoc_prot_Cse3"/>
</dbReference>
<dbReference type="Proteomes" id="UP000663508">
    <property type="component" value="Chromosome"/>
</dbReference>
<dbReference type="RefSeq" id="WP_207182215.1">
    <property type="nucleotide sequence ID" value="NZ_AP024145.1"/>
</dbReference>
<reference evidence="1" key="1">
    <citation type="submission" date="2020-11" db="EMBL/GenBank/DDBJ databases">
        <title>Complete genome sequence of a novel pathogenic Methylobacterium strain isolated from rice in Vietnam.</title>
        <authorList>
            <person name="Lai K."/>
            <person name="Okazaki S."/>
            <person name="Higashi K."/>
            <person name="Mori H."/>
            <person name="Toyoda A."/>
            <person name="Kurokawa K."/>
        </authorList>
    </citation>
    <scope>NUCLEOTIDE SEQUENCE</scope>
    <source>
        <strain evidence="1">VL1</strain>
    </source>
</reference>
<dbReference type="EMBL" id="AP024145">
    <property type="protein sequence ID" value="BCM83145.1"/>
    <property type="molecule type" value="Genomic_DNA"/>
</dbReference>
<dbReference type="Pfam" id="PF08798">
    <property type="entry name" value="CRISPR_assoc"/>
    <property type="match status" value="1"/>
</dbReference>
<gene>
    <name evidence="1" type="ORF">mvi_16060</name>
</gene>
<organism evidence="1 2">
    <name type="scientific">Methylobacterium indicum</name>
    <dbReference type="NCBI Taxonomy" id="1775910"/>
    <lineage>
        <taxon>Bacteria</taxon>
        <taxon>Pseudomonadati</taxon>
        <taxon>Pseudomonadota</taxon>
        <taxon>Alphaproteobacteria</taxon>
        <taxon>Hyphomicrobiales</taxon>
        <taxon>Methylobacteriaceae</taxon>
        <taxon>Methylobacterium</taxon>
    </lineage>
</organism>
<evidence type="ECO:0000313" key="1">
    <source>
        <dbReference type="EMBL" id="BCM83145.1"/>
    </source>
</evidence>
<name>A0A8H8WRW8_9HYPH</name>
<accession>A0A8H8WRW8</accession>
<protein>
    <submittedName>
        <fullName evidence="1">CRISPR-associated protein Cse3</fullName>
    </submittedName>
</protein>
<dbReference type="SUPFAM" id="SSF117987">
    <property type="entry name" value="CRISPR-associated protein"/>
    <property type="match status" value="1"/>
</dbReference>
<dbReference type="SMART" id="SM01101">
    <property type="entry name" value="CRISPR_assoc"/>
    <property type="match status" value="1"/>
</dbReference>
<proteinExistence type="predicted"/>
<dbReference type="AlphaFoldDB" id="A0A8H8WRW8"/>
<dbReference type="Gene3D" id="3.30.70.1210">
    <property type="entry name" value="Crispr-associated protein, domain 2"/>
    <property type="match status" value="1"/>
</dbReference>
<dbReference type="KEGG" id="mind:mvi_16060"/>
<evidence type="ECO:0000313" key="2">
    <source>
        <dbReference type="Proteomes" id="UP000663508"/>
    </source>
</evidence>
<sequence>MSGPLLHLVRTAVAPAALRIFAAHQGVLDDDLGYALHLALRRRFGAAAPQPWRLMPGRDGGPDMLLGYSHDKDALRAADPRADARPERPPDWEADWRADDDAESALAAIFPHPFETKAMPRSFAEGAAYGFTLRMRPVVRYGPRAAAARSAADRQGGHERDAFLAALEQRDLAGGSEANDPLDREPVYQAWLERRMSSAARLSAFRLVAHRRIRTVRSIPPDAASRRRPGFAGPETVVDGVLTIADPAAFIALLGRGVGRHGAFGFGMLLLRPAGR</sequence>